<evidence type="ECO:0000313" key="4">
    <source>
        <dbReference type="Proteomes" id="UP000789739"/>
    </source>
</evidence>
<dbReference type="AlphaFoldDB" id="A0A9N9E5W2"/>
<reference evidence="3" key="1">
    <citation type="submission" date="2021-06" db="EMBL/GenBank/DDBJ databases">
        <authorList>
            <person name="Kallberg Y."/>
            <person name="Tangrot J."/>
            <person name="Rosling A."/>
        </authorList>
    </citation>
    <scope>NUCLEOTIDE SEQUENCE</scope>
    <source>
        <strain evidence="3">BR232B</strain>
    </source>
</reference>
<sequence>MGADEGCKSLYVGNLDPRVTDQMLLQIFAVSGSVNNTKIIPDKN</sequence>
<accession>A0A9N9E5W2</accession>
<dbReference type="OrthoDB" id="8093034at2759"/>
<keyword evidence="4" id="KW-1185">Reference proteome</keyword>
<comment type="caution">
    <text evidence="3">The sequence shown here is derived from an EMBL/GenBank/DDBJ whole genome shotgun (WGS) entry which is preliminary data.</text>
</comment>
<dbReference type="EMBL" id="CAJVPI010004125">
    <property type="protein sequence ID" value="CAG8665393.1"/>
    <property type="molecule type" value="Genomic_DNA"/>
</dbReference>
<dbReference type="Pfam" id="PF00076">
    <property type="entry name" value="RRM_1"/>
    <property type="match status" value="1"/>
</dbReference>
<organism evidence="3 4">
    <name type="scientific">Paraglomus brasilianum</name>
    <dbReference type="NCBI Taxonomy" id="144538"/>
    <lineage>
        <taxon>Eukaryota</taxon>
        <taxon>Fungi</taxon>
        <taxon>Fungi incertae sedis</taxon>
        <taxon>Mucoromycota</taxon>
        <taxon>Glomeromycotina</taxon>
        <taxon>Glomeromycetes</taxon>
        <taxon>Paraglomerales</taxon>
        <taxon>Paraglomeraceae</taxon>
        <taxon>Paraglomus</taxon>
    </lineage>
</organism>
<dbReference type="Proteomes" id="UP000789739">
    <property type="component" value="Unassembled WGS sequence"/>
</dbReference>
<evidence type="ECO:0000259" key="2">
    <source>
        <dbReference type="PROSITE" id="PS50102"/>
    </source>
</evidence>
<dbReference type="InterPro" id="IPR000504">
    <property type="entry name" value="RRM_dom"/>
</dbReference>
<feature type="domain" description="RRM" evidence="2">
    <location>
        <begin position="8"/>
        <end position="44"/>
    </location>
</feature>
<dbReference type="GO" id="GO:0003723">
    <property type="term" value="F:RNA binding"/>
    <property type="evidence" value="ECO:0007669"/>
    <property type="project" value="UniProtKB-UniRule"/>
</dbReference>
<dbReference type="SUPFAM" id="SSF54928">
    <property type="entry name" value="RNA-binding domain, RBD"/>
    <property type="match status" value="1"/>
</dbReference>
<dbReference type="Gene3D" id="3.30.70.330">
    <property type="match status" value="1"/>
</dbReference>
<feature type="non-terminal residue" evidence="3">
    <location>
        <position position="44"/>
    </location>
</feature>
<dbReference type="PROSITE" id="PS50102">
    <property type="entry name" value="RRM"/>
    <property type="match status" value="1"/>
</dbReference>
<name>A0A9N9E5W2_9GLOM</name>
<dbReference type="InterPro" id="IPR012677">
    <property type="entry name" value="Nucleotide-bd_a/b_plait_sf"/>
</dbReference>
<protein>
    <submittedName>
        <fullName evidence="3">8223_t:CDS:1</fullName>
    </submittedName>
</protein>
<keyword evidence="1" id="KW-0694">RNA-binding</keyword>
<evidence type="ECO:0000313" key="3">
    <source>
        <dbReference type="EMBL" id="CAG8665393.1"/>
    </source>
</evidence>
<gene>
    <name evidence="3" type="ORF">PBRASI_LOCUS11017</name>
</gene>
<dbReference type="InterPro" id="IPR035979">
    <property type="entry name" value="RBD_domain_sf"/>
</dbReference>
<evidence type="ECO:0000256" key="1">
    <source>
        <dbReference type="PROSITE-ProRule" id="PRU00176"/>
    </source>
</evidence>
<proteinExistence type="predicted"/>